<dbReference type="SMART" id="SM00363">
    <property type="entry name" value="S4"/>
    <property type="match status" value="1"/>
</dbReference>
<keyword evidence="3" id="KW-0694">RNA-binding</keyword>
<proteinExistence type="inferred from homology"/>
<dbReference type="SUPFAM" id="SSF55174">
    <property type="entry name" value="Alpha-L RNA-binding motif"/>
    <property type="match status" value="1"/>
</dbReference>
<feature type="domain" description="RNA-binding S4" evidence="4">
    <location>
        <begin position="22"/>
        <end position="79"/>
    </location>
</feature>
<comment type="caution">
    <text evidence="5">The sequence shown here is derived from an EMBL/GenBank/DDBJ whole genome shotgun (WGS) entry which is preliminary data.</text>
</comment>
<dbReference type="InterPro" id="IPR002942">
    <property type="entry name" value="S4_RNA-bd"/>
</dbReference>
<dbReference type="EMBL" id="PVNL01000047">
    <property type="protein sequence ID" value="PRQ07953.1"/>
    <property type="molecule type" value="Genomic_DNA"/>
</dbReference>
<dbReference type="InterPro" id="IPR006145">
    <property type="entry name" value="PsdUridine_synth_RsuA/RluA"/>
</dbReference>
<name>A0A2S9YS78_9BACT</name>
<dbReference type="PANTHER" id="PTHR21600">
    <property type="entry name" value="MITOCHONDRIAL RNA PSEUDOURIDINE SYNTHASE"/>
    <property type="match status" value="1"/>
</dbReference>
<protein>
    <submittedName>
        <fullName evidence="5">Ribosomal large subunit pseudouridine synthase D</fullName>
        <ecNumber evidence="5">5.4.99.23</ecNumber>
    </submittedName>
</protein>
<accession>A0A2S9YS78</accession>
<dbReference type="RefSeq" id="WP_106089415.1">
    <property type="nucleotide sequence ID" value="NZ_PVNL01000047.1"/>
</dbReference>
<dbReference type="SUPFAM" id="SSF55120">
    <property type="entry name" value="Pseudouridine synthase"/>
    <property type="match status" value="1"/>
</dbReference>
<dbReference type="PANTHER" id="PTHR21600:SF87">
    <property type="entry name" value="RNA PSEUDOURIDYLATE SYNTHASE DOMAIN-CONTAINING PROTEIN 1"/>
    <property type="match status" value="1"/>
</dbReference>
<evidence type="ECO:0000259" key="4">
    <source>
        <dbReference type="SMART" id="SM00363"/>
    </source>
</evidence>
<dbReference type="Pfam" id="PF01479">
    <property type="entry name" value="S4"/>
    <property type="match status" value="1"/>
</dbReference>
<dbReference type="EC" id="5.4.99.23" evidence="5"/>
<evidence type="ECO:0000256" key="2">
    <source>
        <dbReference type="ARBA" id="ARBA00023235"/>
    </source>
</evidence>
<dbReference type="CDD" id="cd02869">
    <property type="entry name" value="PseudoU_synth_RluA_like"/>
    <property type="match status" value="1"/>
</dbReference>
<dbReference type="GO" id="GO:0003723">
    <property type="term" value="F:RNA binding"/>
    <property type="evidence" value="ECO:0007669"/>
    <property type="project" value="UniProtKB-KW"/>
</dbReference>
<evidence type="ECO:0000313" key="6">
    <source>
        <dbReference type="Proteomes" id="UP000238823"/>
    </source>
</evidence>
<evidence type="ECO:0000313" key="5">
    <source>
        <dbReference type="EMBL" id="PRQ07953.1"/>
    </source>
</evidence>
<organism evidence="5 6">
    <name type="scientific">Enhygromyxa salina</name>
    <dbReference type="NCBI Taxonomy" id="215803"/>
    <lineage>
        <taxon>Bacteria</taxon>
        <taxon>Pseudomonadati</taxon>
        <taxon>Myxococcota</taxon>
        <taxon>Polyangia</taxon>
        <taxon>Nannocystales</taxon>
        <taxon>Nannocystaceae</taxon>
        <taxon>Enhygromyxa</taxon>
    </lineage>
</organism>
<sequence>MSEQTNDPRRVSCVVTEADADERADVVLGRRIPALSRRQARSLARAGKLRVDGQRQPPATRVRAGQRLELELELAEDLAAPALDQLELLASTEDFIYVHKPAGVHTVALTPAQPGVLATAVAAAFPDCAEASEDPREAGAVHRLDRPTSGVVAFARSREAWSRARAGFSEERVAKCYLAVCSPTAQPFPWPPLMPAGGLQGWLALAGEAAGKFDDAQLGSVLADTERLTGAEGVRIRSAIGPDGQKRSAVRLEGRRASTVVLPLAQHGPHWLVRLMLETGRRHQARVHLAWIGLPILGDPIYGTATTARAAIHLHAFELDLSGICPGERPVYAPPPLGFWPPRAPSS</sequence>
<dbReference type="AlphaFoldDB" id="A0A2S9YS78"/>
<dbReference type="InterPro" id="IPR036986">
    <property type="entry name" value="S4_RNA-bd_sf"/>
</dbReference>
<dbReference type="PROSITE" id="PS50889">
    <property type="entry name" value="S4"/>
    <property type="match status" value="1"/>
</dbReference>
<dbReference type="CDD" id="cd00165">
    <property type="entry name" value="S4"/>
    <property type="match status" value="1"/>
</dbReference>
<evidence type="ECO:0000256" key="1">
    <source>
        <dbReference type="ARBA" id="ARBA00010876"/>
    </source>
</evidence>
<dbReference type="OrthoDB" id="128480at2"/>
<dbReference type="Proteomes" id="UP000238823">
    <property type="component" value="Unassembled WGS sequence"/>
</dbReference>
<evidence type="ECO:0000256" key="3">
    <source>
        <dbReference type="PROSITE-ProRule" id="PRU00182"/>
    </source>
</evidence>
<dbReference type="Gene3D" id="3.30.2350.10">
    <property type="entry name" value="Pseudouridine synthase"/>
    <property type="match status" value="1"/>
</dbReference>
<dbReference type="InterPro" id="IPR050188">
    <property type="entry name" value="RluA_PseudoU_synthase"/>
</dbReference>
<reference evidence="5 6" key="1">
    <citation type="submission" date="2018-03" db="EMBL/GenBank/DDBJ databases">
        <title>Draft Genome Sequences of the Obligatory Marine Myxobacteria Enhygromyxa salina SWB007.</title>
        <authorList>
            <person name="Poehlein A."/>
            <person name="Moghaddam J.A."/>
            <person name="Harms H."/>
            <person name="Alanjari M."/>
            <person name="Koenig G.M."/>
            <person name="Daniel R."/>
            <person name="Schaeberle T.F."/>
        </authorList>
    </citation>
    <scope>NUCLEOTIDE SEQUENCE [LARGE SCALE GENOMIC DNA]</scope>
    <source>
        <strain evidence="5 6">SWB007</strain>
    </source>
</reference>
<dbReference type="GO" id="GO:0000455">
    <property type="term" value="P:enzyme-directed rRNA pseudouridine synthesis"/>
    <property type="evidence" value="ECO:0007669"/>
    <property type="project" value="UniProtKB-ARBA"/>
</dbReference>
<dbReference type="GO" id="GO:0160140">
    <property type="term" value="F:23S rRNA pseudouridine(1911/1915/1917) synthase activity"/>
    <property type="evidence" value="ECO:0007669"/>
    <property type="project" value="UniProtKB-EC"/>
</dbReference>
<dbReference type="Pfam" id="PF00849">
    <property type="entry name" value="PseudoU_synth_2"/>
    <property type="match status" value="1"/>
</dbReference>
<gene>
    <name evidence="5" type="primary">rluD_2</name>
    <name evidence="5" type="ORF">ENSA7_23920</name>
</gene>
<dbReference type="InterPro" id="IPR020103">
    <property type="entry name" value="PsdUridine_synth_cat_dom_sf"/>
</dbReference>
<dbReference type="Gene3D" id="3.10.290.10">
    <property type="entry name" value="RNA-binding S4 domain"/>
    <property type="match status" value="1"/>
</dbReference>
<keyword evidence="2 5" id="KW-0413">Isomerase</keyword>
<comment type="similarity">
    <text evidence="1">Belongs to the pseudouridine synthase RluA family.</text>
</comment>